<dbReference type="GO" id="GO:0005694">
    <property type="term" value="C:chromosome"/>
    <property type="evidence" value="ECO:0007669"/>
    <property type="project" value="InterPro"/>
</dbReference>
<protein>
    <recommendedName>
        <fullName evidence="3">SMC hinge domain-containing protein</fullName>
    </recommendedName>
</protein>
<keyword evidence="1" id="KW-0175">Coiled coil</keyword>
<feature type="coiled-coil region" evidence="1">
    <location>
        <begin position="445"/>
        <end position="514"/>
    </location>
</feature>
<proteinExistence type="predicted"/>
<dbReference type="InterPro" id="IPR036277">
    <property type="entry name" value="SMC_hinge_sf"/>
</dbReference>
<dbReference type="SUPFAM" id="SSF75553">
    <property type="entry name" value="Smc hinge domain"/>
    <property type="match status" value="1"/>
</dbReference>
<reference evidence="4 5" key="1">
    <citation type="submission" date="2019-03" db="EMBL/GenBank/DDBJ databases">
        <title>Lake Tanganyika Metagenome-Assembled Genomes (MAGs).</title>
        <authorList>
            <person name="Tran P."/>
        </authorList>
    </citation>
    <scope>NUCLEOTIDE SEQUENCE [LARGE SCALE GENOMIC DNA]</scope>
    <source>
        <strain evidence="4">K_DeepCast_65m_m2_236</strain>
    </source>
</reference>
<comment type="caution">
    <text evidence="4">The sequence shown here is derived from an EMBL/GenBank/DDBJ whole genome shotgun (WGS) entry which is preliminary data.</text>
</comment>
<feature type="region of interest" description="Disordered" evidence="2">
    <location>
        <begin position="554"/>
        <end position="601"/>
    </location>
</feature>
<dbReference type="GO" id="GO:0005524">
    <property type="term" value="F:ATP binding"/>
    <property type="evidence" value="ECO:0007669"/>
    <property type="project" value="InterPro"/>
</dbReference>
<gene>
    <name evidence="4" type="ORF">FJZ00_11205</name>
</gene>
<dbReference type="Proteomes" id="UP000703893">
    <property type="component" value="Unassembled WGS sequence"/>
</dbReference>
<name>A0A937X7G4_9BACT</name>
<feature type="compositionally biased region" description="Basic and acidic residues" evidence="2">
    <location>
        <begin position="554"/>
        <end position="573"/>
    </location>
</feature>
<sequence length="618" mass="68446">ALALEADREVNQKEVDEILATQAEVRDRLERLRARHTELYNKRGMLDVERYKLEAQRREADDRLVRLKEERVGQLAQVKDAEAEAKRQGEAAEKARMTVETAREDEGRCLANVETLRKSLSDVEAALTDAKGQFAVAEQQLKAQEATMGTAVDAVLDAGLPGVIGTLLMLGEAEPEFARALQEAAGPRLRNIVVENDGVAAKVSKLLHGKAVGRVTCLPLNKLQPPRRLNQVKQPGCLGYAIDKVRFDAKYEAAFFQAFGDTLLFETLDHARPHIGQYRMVTLDGDVLDKGGAMTVGRSRGEPAHFLANLRTAYEERKAAVQTTAQRVSQRQHALAEMQKGAESAMTRLREAQHAAMAADLEQEAALARAKDAAARLAETDTAIGETEREVVDRERAVEAAIDSGLPVDAEFNEVEFELAEVEESVGNDRLNELMEQVRNAGWDADQARSRANGLATEIDAAERSRQEADLALVTAEAERARKLAQAERENADAERIEADLTRLQQDRLTLEAEHQRAKSGLEELAALRDAAKDRRFVAERALEARNQDLERLSDGLRHTTEKLEEQTRKLQETETGLWEDGIEPPEGRPEMTTAQAEAARQDAQVRLEALGMVNQLA</sequence>
<dbReference type="GO" id="GO:0051276">
    <property type="term" value="P:chromosome organization"/>
    <property type="evidence" value="ECO:0007669"/>
    <property type="project" value="InterPro"/>
</dbReference>
<evidence type="ECO:0000259" key="3">
    <source>
        <dbReference type="SMART" id="SM00968"/>
    </source>
</evidence>
<dbReference type="Gene3D" id="3.30.70.1620">
    <property type="match status" value="1"/>
</dbReference>
<evidence type="ECO:0000313" key="5">
    <source>
        <dbReference type="Proteomes" id="UP000703893"/>
    </source>
</evidence>
<evidence type="ECO:0000256" key="1">
    <source>
        <dbReference type="SAM" id="Coils"/>
    </source>
</evidence>
<dbReference type="InterPro" id="IPR010935">
    <property type="entry name" value="SMC_hinge"/>
</dbReference>
<feature type="non-terminal residue" evidence="4">
    <location>
        <position position="1"/>
    </location>
</feature>
<dbReference type="SMART" id="SM00968">
    <property type="entry name" value="SMC_hinge"/>
    <property type="match status" value="1"/>
</dbReference>
<feature type="coiled-coil region" evidence="1">
    <location>
        <begin position="15"/>
        <end position="147"/>
    </location>
</feature>
<dbReference type="Pfam" id="PF06470">
    <property type="entry name" value="SMC_hinge"/>
    <property type="match status" value="1"/>
</dbReference>
<organism evidence="4 5">
    <name type="scientific">Candidatus Tanganyikabacteria bacterium</name>
    <dbReference type="NCBI Taxonomy" id="2961651"/>
    <lineage>
        <taxon>Bacteria</taxon>
        <taxon>Bacillati</taxon>
        <taxon>Candidatus Sericytochromatia</taxon>
        <taxon>Candidatus Tanganyikabacteria</taxon>
    </lineage>
</organism>
<accession>A0A937X7G4</accession>
<feature type="non-terminal residue" evidence="4">
    <location>
        <position position="618"/>
    </location>
</feature>
<feature type="domain" description="SMC hinge" evidence="3">
    <location>
        <begin position="161"/>
        <end position="275"/>
    </location>
</feature>
<evidence type="ECO:0000313" key="4">
    <source>
        <dbReference type="EMBL" id="MBM3275712.1"/>
    </source>
</evidence>
<dbReference type="PANTHER" id="PTHR43977">
    <property type="entry name" value="STRUCTURAL MAINTENANCE OF CHROMOSOMES PROTEIN 3"/>
    <property type="match status" value="1"/>
</dbReference>
<dbReference type="EMBL" id="VGJX01000688">
    <property type="protein sequence ID" value="MBM3275712.1"/>
    <property type="molecule type" value="Genomic_DNA"/>
</dbReference>
<dbReference type="Gene3D" id="1.20.1060.20">
    <property type="match status" value="1"/>
</dbReference>
<dbReference type="AlphaFoldDB" id="A0A937X7G4"/>
<evidence type="ECO:0000256" key="2">
    <source>
        <dbReference type="SAM" id="MobiDB-lite"/>
    </source>
</evidence>